<evidence type="ECO:0000313" key="3">
    <source>
        <dbReference type="RefSeq" id="XP_006816152.1"/>
    </source>
</evidence>
<keyword evidence="1" id="KW-0812">Transmembrane</keyword>
<dbReference type="InterPro" id="IPR036259">
    <property type="entry name" value="MFS_trans_sf"/>
</dbReference>
<dbReference type="RefSeq" id="XP_006816152.1">
    <property type="nucleotide sequence ID" value="XM_006816089.1"/>
</dbReference>
<dbReference type="InterPro" id="IPR050327">
    <property type="entry name" value="Proton-linked_MCT"/>
</dbReference>
<dbReference type="SUPFAM" id="SSF103473">
    <property type="entry name" value="MFS general substrate transporter"/>
    <property type="match status" value="1"/>
</dbReference>
<sequence length="395" mass="42964">MGNPGSPESSNNYSIEPPDGGYGWFIAFAGFIVYVLIGGGFFSFGVLYVSLLDAFGASKADTALVGSLSCGMGIIGHGISMALCGRFGHRKILIVSGICSSMGYVVCSFTTSLQQIYVVYGLFISFMYWITSFPAISMIRKYFSKKMPIAVGLALSGTGAGQCIFSVLIQIFLDSYGWRGTLIMLGGISLHFCLVGALFRPIEHYLRSPAQYTEIAEDKPENQETSTALHVSNSHSNTDYCVRPLSNTAQPTEITPKKKTIKGCFITGLNNIHTLFKVKRARDYGIPSFKSSSLPAIMGLTQFFGRIFWGVGGSLLKVKPHILYGSGMIISGMATVVSIHSKTYEGQIAFAVIFGIEPLIFDSEKRCRTARQKPIGIFDFDELSKGVCGLRQISE</sequence>
<feature type="transmembrane region" description="Helical" evidence="1">
    <location>
        <begin position="178"/>
        <end position="199"/>
    </location>
</feature>
<accession>A0ABM0M811</accession>
<dbReference type="Gene3D" id="1.20.1250.20">
    <property type="entry name" value="MFS general substrate transporter like domains"/>
    <property type="match status" value="1"/>
</dbReference>
<organism evidence="2 3">
    <name type="scientific">Saccoglossus kowalevskii</name>
    <name type="common">Acorn worm</name>
    <dbReference type="NCBI Taxonomy" id="10224"/>
    <lineage>
        <taxon>Eukaryota</taxon>
        <taxon>Metazoa</taxon>
        <taxon>Hemichordata</taxon>
        <taxon>Enteropneusta</taxon>
        <taxon>Harrimaniidae</taxon>
        <taxon>Saccoglossus</taxon>
    </lineage>
</organism>
<keyword evidence="2" id="KW-1185">Reference proteome</keyword>
<reference evidence="3" key="1">
    <citation type="submission" date="2025-08" db="UniProtKB">
        <authorList>
            <consortium name="RefSeq"/>
        </authorList>
    </citation>
    <scope>IDENTIFICATION</scope>
    <source>
        <tissue evidence="3">Testes</tissue>
    </source>
</reference>
<feature type="transmembrane region" description="Helical" evidence="1">
    <location>
        <begin position="149"/>
        <end position="172"/>
    </location>
</feature>
<feature type="transmembrane region" description="Helical" evidence="1">
    <location>
        <begin position="63"/>
        <end position="85"/>
    </location>
</feature>
<name>A0ABM0M811_SACKO</name>
<evidence type="ECO:0000313" key="2">
    <source>
        <dbReference type="Proteomes" id="UP000694865"/>
    </source>
</evidence>
<dbReference type="GeneID" id="102808958"/>
<dbReference type="Proteomes" id="UP000694865">
    <property type="component" value="Unplaced"/>
</dbReference>
<gene>
    <name evidence="3" type="primary">LOC102808958</name>
</gene>
<dbReference type="Pfam" id="PF07690">
    <property type="entry name" value="MFS_1"/>
    <property type="match status" value="1"/>
</dbReference>
<evidence type="ECO:0000256" key="1">
    <source>
        <dbReference type="SAM" id="Phobius"/>
    </source>
</evidence>
<dbReference type="PANTHER" id="PTHR11360">
    <property type="entry name" value="MONOCARBOXYLATE TRANSPORTER"/>
    <property type="match status" value="1"/>
</dbReference>
<keyword evidence="1" id="KW-1133">Transmembrane helix</keyword>
<dbReference type="PANTHER" id="PTHR11360:SF284">
    <property type="entry name" value="EG:103B4.3 PROTEIN-RELATED"/>
    <property type="match status" value="1"/>
</dbReference>
<feature type="transmembrane region" description="Helical" evidence="1">
    <location>
        <begin position="92"/>
        <end position="111"/>
    </location>
</feature>
<proteinExistence type="predicted"/>
<feature type="transmembrane region" description="Helical" evidence="1">
    <location>
        <begin position="117"/>
        <end position="137"/>
    </location>
</feature>
<feature type="transmembrane region" description="Helical" evidence="1">
    <location>
        <begin position="21"/>
        <end position="51"/>
    </location>
</feature>
<protein>
    <submittedName>
        <fullName evidence="3">Monocarboxylate transporter 4-like</fullName>
    </submittedName>
</protein>
<dbReference type="InterPro" id="IPR011701">
    <property type="entry name" value="MFS"/>
</dbReference>
<keyword evidence="1" id="KW-0472">Membrane</keyword>